<dbReference type="Gene3D" id="2.120.10.80">
    <property type="entry name" value="Kelch-type beta propeller"/>
    <property type="match status" value="1"/>
</dbReference>
<dbReference type="PANTHER" id="PTHR46228:SF2">
    <property type="entry name" value="KELCH REPEAT PROTEIN (AFU_ORTHOLOGUE AFUA_4G14350)"/>
    <property type="match status" value="1"/>
</dbReference>
<keyword evidence="2" id="KW-0677">Repeat</keyword>
<organism evidence="3 4">
    <name type="scientific">Exophiala viscosa</name>
    <dbReference type="NCBI Taxonomy" id="2486360"/>
    <lineage>
        <taxon>Eukaryota</taxon>
        <taxon>Fungi</taxon>
        <taxon>Dikarya</taxon>
        <taxon>Ascomycota</taxon>
        <taxon>Pezizomycotina</taxon>
        <taxon>Eurotiomycetes</taxon>
        <taxon>Chaetothyriomycetidae</taxon>
        <taxon>Chaetothyriales</taxon>
        <taxon>Herpotrichiellaceae</taxon>
        <taxon>Exophiala</taxon>
    </lineage>
</organism>
<proteinExistence type="predicted"/>
<gene>
    <name evidence="3" type="ORF">EDD36DRAFT_463442</name>
</gene>
<dbReference type="AlphaFoldDB" id="A0AAN6DZ66"/>
<dbReference type="EMBL" id="MU404353">
    <property type="protein sequence ID" value="KAI1613550.1"/>
    <property type="molecule type" value="Genomic_DNA"/>
</dbReference>
<evidence type="ECO:0000256" key="1">
    <source>
        <dbReference type="ARBA" id="ARBA00022441"/>
    </source>
</evidence>
<evidence type="ECO:0000313" key="4">
    <source>
        <dbReference type="Proteomes" id="UP001203852"/>
    </source>
</evidence>
<dbReference type="Proteomes" id="UP001203852">
    <property type="component" value="Unassembled WGS sequence"/>
</dbReference>
<dbReference type="InterPro" id="IPR015915">
    <property type="entry name" value="Kelch-typ_b-propeller"/>
</dbReference>
<keyword evidence="4" id="KW-1185">Reference proteome</keyword>
<reference evidence="3" key="1">
    <citation type="journal article" date="2022" name="bioRxiv">
        <title>Deciphering the potential niche of two novel black yeast fungi from a biological soil crust based on their genomes, phenotypes, and melanin regulation.</title>
        <authorList>
            <consortium name="DOE Joint Genome Institute"/>
            <person name="Carr E.C."/>
            <person name="Barton Q."/>
            <person name="Grambo S."/>
            <person name="Sullivan M."/>
            <person name="Renfro C.M."/>
            <person name="Kuo A."/>
            <person name="Pangilinan J."/>
            <person name="Lipzen A."/>
            <person name="Keymanesh K."/>
            <person name="Savage E."/>
            <person name="Barry K."/>
            <person name="Grigoriev I.V."/>
            <person name="Riekhof W.R."/>
            <person name="Harris S.S."/>
        </authorList>
    </citation>
    <scope>NUCLEOTIDE SEQUENCE</scope>
    <source>
        <strain evidence="3">JF 03-4F</strain>
    </source>
</reference>
<evidence type="ECO:0000256" key="2">
    <source>
        <dbReference type="ARBA" id="ARBA00022737"/>
    </source>
</evidence>
<dbReference type="PANTHER" id="PTHR46228">
    <property type="entry name" value="KELCH DOMAIN-CONTAINING PROTEIN"/>
    <property type="match status" value="1"/>
</dbReference>
<comment type="caution">
    <text evidence="3">The sequence shown here is derived from an EMBL/GenBank/DDBJ whole genome shotgun (WGS) entry which is preliminary data.</text>
</comment>
<evidence type="ECO:0000313" key="3">
    <source>
        <dbReference type="EMBL" id="KAI1613550.1"/>
    </source>
</evidence>
<dbReference type="InterPro" id="IPR011043">
    <property type="entry name" value="Gal_Oxase/kelch_b-propeller"/>
</dbReference>
<dbReference type="SUPFAM" id="SSF50965">
    <property type="entry name" value="Galactose oxidase, central domain"/>
    <property type="match status" value="1"/>
</dbReference>
<sequence length="145" mass="15635">MSFLREVPVYDIGTDTWSLQPLNSGSPAPTHPLAQFCTVVGSTSSGSHHEIFVYGGWDNDNGDPLSDVSILTVPSFTWVKADGVERAGASRQGHVCVTPYPNQMIAIGGTAKSGLSRSTNRTVDVYNLNELNWTSVYDPYILSGL</sequence>
<evidence type="ECO:0008006" key="5">
    <source>
        <dbReference type="Google" id="ProtNLM"/>
    </source>
</evidence>
<name>A0AAN6DZ66_9EURO</name>
<protein>
    <recommendedName>
        <fullName evidence="5">Kelch repeat-containing protein</fullName>
    </recommendedName>
</protein>
<accession>A0AAN6DZ66</accession>
<keyword evidence="1" id="KW-0880">Kelch repeat</keyword>